<dbReference type="CDD" id="cd02968">
    <property type="entry name" value="SCO"/>
    <property type="match status" value="1"/>
</dbReference>
<dbReference type="InterPro" id="IPR013766">
    <property type="entry name" value="Thioredoxin_domain"/>
</dbReference>
<dbReference type="PANTHER" id="PTHR12151">
    <property type="entry name" value="ELECTRON TRANSPORT PROTIN SCO1/SENC FAMILY MEMBER"/>
    <property type="match status" value="1"/>
</dbReference>
<feature type="domain" description="Thioredoxin" evidence="3">
    <location>
        <begin position="39"/>
        <end position="203"/>
    </location>
</feature>
<name>A0ABQ3I7A2_9BACT</name>
<dbReference type="InterPro" id="IPR036249">
    <property type="entry name" value="Thioredoxin-like_sf"/>
</dbReference>
<keyword evidence="2" id="KW-0186">Copper</keyword>
<evidence type="ECO:0000256" key="1">
    <source>
        <dbReference type="ARBA" id="ARBA00010996"/>
    </source>
</evidence>
<proteinExistence type="inferred from homology"/>
<keyword evidence="5" id="KW-1185">Reference proteome</keyword>
<gene>
    <name evidence="4" type="ORF">GCM10011340_27780</name>
</gene>
<evidence type="ECO:0000259" key="3">
    <source>
        <dbReference type="PROSITE" id="PS51352"/>
    </source>
</evidence>
<dbReference type="PROSITE" id="PS51352">
    <property type="entry name" value="THIOREDOXIN_2"/>
    <property type="match status" value="1"/>
</dbReference>
<comment type="similarity">
    <text evidence="1">Belongs to the SCO1/2 family.</text>
</comment>
<protein>
    <submittedName>
        <fullName evidence="4">SCO family protein</fullName>
    </submittedName>
</protein>
<dbReference type="InterPro" id="IPR003782">
    <property type="entry name" value="SCO1/SenC"/>
</dbReference>
<dbReference type="Proteomes" id="UP000658258">
    <property type="component" value="Unassembled WGS sequence"/>
</dbReference>
<dbReference type="EMBL" id="BNAG01000004">
    <property type="protein sequence ID" value="GHE70521.1"/>
    <property type="molecule type" value="Genomic_DNA"/>
</dbReference>
<evidence type="ECO:0000256" key="2">
    <source>
        <dbReference type="ARBA" id="ARBA00023008"/>
    </source>
</evidence>
<comment type="caution">
    <text evidence="4">The sequence shown here is derived from an EMBL/GenBank/DDBJ whole genome shotgun (WGS) entry which is preliminary data.</text>
</comment>
<dbReference type="Gene3D" id="3.40.30.10">
    <property type="entry name" value="Glutaredoxin"/>
    <property type="match status" value="1"/>
</dbReference>
<evidence type="ECO:0000313" key="5">
    <source>
        <dbReference type="Proteomes" id="UP000658258"/>
    </source>
</evidence>
<dbReference type="SUPFAM" id="SSF52833">
    <property type="entry name" value="Thioredoxin-like"/>
    <property type="match status" value="1"/>
</dbReference>
<reference evidence="5" key="1">
    <citation type="journal article" date="2019" name="Int. J. Syst. Evol. Microbiol.">
        <title>The Global Catalogue of Microorganisms (GCM) 10K type strain sequencing project: providing services to taxonomists for standard genome sequencing and annotation.</title>
        <authorList>
            <consortium name="The Broad Institute Genomics Platform"/>
            <consortium name="The Broad Institute Genome Sequencing Center for Infectious Disease"/>
            <person name="Wu L."/>
            <person name="Ma J."/>
        </authorList>
    </citation>
    <scope>NUCLEOTIDE SEQUENCE [LARGE SCALE GENOMIC DNA]</scope>
    <source>
        <strain evidence="5">CGMCC 1.15111</strain>
    </source>
</reference>
<organism evidence="4 5">
    <name type="scientific">Roseivirga thermotolerans</name>
    <dbReference type="NCBI Taxonomy" id="1758176"/>
    <lineage>
        <taxon>Bacteria</taxon>
        <taxon>Pseudomonadati</taxon>
        <taxon>Bacteroidota</taxon>
        <taxon>Cytophagia</taxon>
        <taxon>Cytophagales</taxon>
        <taxon>Roseivirgaceae</taxon>
        <taxon>Roseivirga</taxon>
    </lineage>
</organism>
<evidence type="ECO:0000313" key="4">
    <source>
        <dbReference type="EMBL" id="GHE70521.1"/>
    </source>
</evidence>
<accession>A0ABQ3I7A2</accession>
<dbReference type="PANTHER" id="PTHR12151:SF25">
    <property type="entry name" value="LINALOOL DEHYDRATASE_ISOMERASE DOMAIN-CONTAINING PROTEIN"/>
    <property type="match status" value="1"/>
</dbReference>
<dbReference type="Pfam" id="PF02630">
    <property type="entry name" value="SCO1-SenC"/>
    <property type="match status" value="1"/>
</dbReference>
<sequence>MIISVGLTACHSPKKTEGLPFFNSASFSPEWISSNDGAFGQIHTIAPFQFIDQNGVLFGSEQLKGTPYVADFFFTLCPSICPKMTSNLAEIQNSFEASEVQLVSFSVMPWADSVTVLRDYAEARAIDDKQWHLLTGDTDAIYTLARKSFFAEKEMGLNKNSNEFLHTENFILVDGSGRIRGVYNGTLSLEMKRLKEDLQILLTSG</sequence>